<evidence type="ECO:0000256" key="1">
    <source>
        <dbReference type="ARBA" id="ARBA00022490"/>
    </source>
</evidence>
<evidence type="ECO:0000259" key="9">
    <source>
        <dbReference type="Pfam" id="PF12804"/>
    </source>
</evidence>
<dbReference type="RefSeq" id="WP_100906192.1">
    <property type="nucleotide sequence ID" value="NZ_CP017766.1"/>
</dbReference>
<comment type="subcellular location">
    <subcellularLocation>
        <location evidence="8">Cytoplasm</location>
    </subcellularLocation>
</comment>
<comment type="catalytic activity">
    <reaction evidence="8">
        <text>Mo-molybdopterin + GTP + H(+) = Mo-molybdopterin guanine dinucleotide + diphosphate</text>
        <dbReference type="Rhea" id="RHEA:34243"/>
        <dbReference type="ChEBI" id="CHEBI:15378"/>
        <dbReference type="ChEBI" id="CHEBI:33019"/>
        <dbReference type="ChEBI" id="CHEBI:37565"/>
        <dbReference type="ChEBI" id="CHEBI:71302"/>
        <dbReference type="ChEBI" id="CHEBI:71310"/>
        <dbReference type="EC" id="2.7.7.77"/>
    </reaction>
</comment>
<dbReference type="EMBL" id="CP017766">
    <property type="protein sequence ID" value="AUB56218.1"/>
    <property type="molecule type" value="Genomic_DNA"/>
</dbReference>
<keyword evidence="7 8" id="KW-0501">Molybdenum cofactor biosynthesis</keyword>
<comment type="cofactor">
    <cofactor evidence="8">
        <name>Mg(2+)</name>
        <dbReference type="ChEBI" id="CHEBI:18420"/>
    </cofactor>
</comment>
<feature type="binding site" evidence="8">
    <location>
        <position position="80"/>
    </location>
    <ligand>
        <name>GTP</name>
        <dbReference type="ChEBI" id="CHEBI:37565"/>
    </ligand>
</feature>
<evidence type="ECO:0000313" key="11">
    <source>
        <dbReference type="Proteomes" id="UP000232806"/>
    </source>
</evidence>
<feature type="binding site" evidence="8">
    <location>
        <begin position="7"/>
        <end position="9"/>
    </location>
    <ligand>
        <name>GTP</name>
        <dbReference type="ChEBI" id="CHEBI:37565"/>
    </ligand>
</feature>
<dbReference type="GO" id="GO:0006777">
    <property type="term" value="P:Mo-molybdopterin cofactor biosynthetic process"/>
    <property type="evidence" value="ECO:0007669"/>
    <property type="project" value="UniProtKB-KW"/>
</dbReference>
<reference evidence="10 11" key="1">
    <citation type="submission" date="2016-10" db="EMBL/GenBank/DDBJ databases">
        <title>Comparative genomics between deep and shallow subseafloor isolates.</title>
        <authorList>
            <person name="Ishii S."/>
            <person name="Miller J.R."/>
            <person name="Sutton G."/>
            <person name="Suzuki S."/>
            <person name="Methe B."/>
            <person name="Inagaki F."/>
            <person name="Imachi H."/>
        </authorList>
    </citation>
    <scope>NUCLEOTIDE SEQUENCE [LARGE SCALE GENOMIC DNA]</scope>
    <source>
        <strain evidence="10 11">MO-MB1</strain>
    </source>
</reference>
<dbReference type="GeneID" id="35121833"/>
<feature type="domain" description="MobA-like NTP transferase" evidence="9">
    <location>
        <begin position="4"/>
        <end position="173"/>
    </location>
</feature>
<evidence type="ECO:0000256" key="2">
    <source>
        <dbReference type="ARBA" id="ARBA00022679"/>
    </source>
</evidence>
<gene>
    <name evidence="8" type="primary">mobA</name>
    <name evidence="10" type="ORF">BK007_09485</name>
</gene>
<comment type="domain">
    <text evidence="8">The N-terminal domain determines nucleotide recognition and specific binding, while the C-terminal domain determines the specific binding to the target protein.</text>
</comment>
<evidence type="ECO:0000256" key="3">
    <source>
        <dbReference type="ARBA" id="ARBA00022723"/>
    </source>
</evidence>
<dbReference type="PANTHER" id="PTHR19136">
    <property type="entry name" value="MOLYBDENUM COFACTOR GUANYLYLTRANSFERASE"/>
    <property type="match status" value="1"/>
</dbReference>
<evidence type="ECO:0000256" key="7">
    <source>
        <dbReference type="ARBA" id="ARBA00023150"/>
    </source>
</evidence>
<feature type="binding site" evidence="8">
    <location>
        <position position="109"/>
    </location>
    <ligand>
        <name>Mg(2+)</name>
        <dbReference type="ChEBI" id="CHEBI:18420"/>
    </ligand>
</feature>
<keyword evidence="4 8" id="KW-0547">Nucleotide-binding</keyword>
<keyword evidence="1 8" id="KW-0963">Cytoplasm</keyword>
<comment type="caution">
    <text evidence="8">Lacks conserved residue(s) required for the propagation of feature annotation.</text>
</comment>
<organism evidence="10 11">
    <name type="scientific">Methanobacterium subterraneum</name>
    <dbReference type="NCBI Taxonomy" id="59277"/>
    <lineage>
        <taxon>Archaea</taxon>
        <taxon>Methanobacteriati</taxon>
        <taxon>Methanobacteriota</taxon>
        <taxon>Methanomada group</taxon>
        <taxon>Methanobacteria</taxon>
        <taxon>Methanobacteriales</taxon>
        <taxon>Methanobacteriaceae</taxon>
        <taxon>Methanobacterium</taxon>
    </lineage>
</organism>
<keyword evidence="5 8" id="KW-0460">Magnesium</keyword>
<comment type="function">
    <text evidence="8">Transfers a GMP moiety from GTP to Mo-molybdopterin (Mo-MPT) cofactor (Moco or molybdenum cofactor) to form Mo-molybdopterin guanine dinucleotide (Mo-MGD) cofactor.</text>
</comment>
<protein>
    <recommendedName>
        <fullName evidence="8">Probable molybdenum cofactor guanylyltransferase</fullName>
        <shortName evidence="8">MoCo guanylyltransferase</shortName>
        <ecNumber evidence="8">2.7.7.77</ecNumber>
    </recommendedName>
    <alternativeName>
        <fullName evidence="8">GTP:molybdopterin guanylyltransferase</fullName>
    </alternativeName>
    <alternativeName>
        <fullName evidence="8">Mo-MPT guanylyltransferase</fullName>
    </alternativeName>
    <alternativeName>
        <fullName evidence="8">Molybdopterin guanylyltransferase</fullName>
    </alternativeName>
    <alternativeName>
        <fullName evidence="8">Molybdopterin-guanine dinucleotide synthase</fullName>
        <shortName evidence="8">MGD synthase</shortName>
    </alternativeName>
</protein>
<dbReference type="PANTHER" id="PTHR19136:SF81">
    <property type="entry name" value="MOLYBDENUM COFACTOR GUANYLYLTRANSFERASE"/>
    <property type="match status" value="1"/>
</dbReference>
<evidence type="ECO:0000256" key="8">
    <source>
        <dbReference type="HAMAP-Rule" id="MF_00316"/>
    </source>
</evidence>
<dbReference type="SUPFAM" id="SSF53448">
    <property type="entry name" value="Nucleotide-diphospho-sugar transferases"/>
    <property type="match status" value="1"/>
</dbReference>
<dbReference type="GO" id="GO:0046872">
    <property type="term" value="F:metal ion binding"/>
    <property type="evidence" value="ECO:0007669"/>
    <property type="project" value="UniProtKB-KW"/>
</dbReference>
<dbReference type="Gene3D" id="3.90.550.10">
    <property type="entry name" value="Spore Coat Polysaccharide Biosynthesis Protein SpsA, Chain A"/>
    <property type="match status" value="1"/>
</dbReference>
<dbReference type="InterPro" id="IPR025877">
    <property type="entry name" value="MobA-like_NTP_Trfase"/>
</dbReference>
<evidence type="ECO:0000256" key="6">
    <source>
        <dbReference type="ARBA" id="ARBA00023134"/>
    </source>
</evidence>
<dbReference type="OrthoDB" id="28434at2157"/>
<dbReference type="EC" id="2.7.7.77" evidence="8"/>
<evidence type="ECO:0000313" key="10">
    <source>
        <dbReference type="EMBL" id="AUB56218.1"/>
    </source>
</evidence>
<proteinExistence type="inferred from homology"/>
<accession>A0A2H4VDP5</accession>
<dbReference type="GO" id="GO:0005737">
    <property type="term" value="C:cytoplasm"/>
    <property type="evidence" value="ECO:0007669"/>
    <property type="project" value="UniProtKB-SubCell"/>
</dbReference>
<keyword evidence="3 8" id="KW-0479">Metal-binding</keyword>
<keyword evidence="2 8" id="KW-0808">Transferase</keyword>
<feature type="binding site" evidence="8">
    <location>
        <position position="19"/>
    </location>
    <ligand>
        <name>GTP</name>
        <dbReference type="ChEBI" id="CHEBI:37565"/>
    </ligand>
</feature>
<feature type="binding site" evidence="8">
    <location>
        <position position="109"/>
    </location>
    <ligand>
        <name>GTP</name>
        <dbReference type="ChEBI" id="CHEBI:37565"/>
    </ligand>
</feature>
<dbReference type="InterPro" id="IPR029044">
    <property type="entry name" value="Nucleotide-diphossugar_trans"/>
</dbReference>
<dbReference type="InterPro" id="IPR013482">
    <property type="entry name" value="Molybde_CF_guanTrfase"/>
</dbReference>
<keyword evidence="10" id="KW-0548">Nucleotidyltransferase</keyword>
<keyword evidence="6 8" id="KW-0342">GTP-binding</keyword>
<dbReference type="GO" id="GO:0005525">
    <property type="term" value="F:GTP binding"/>
    <property type="evidence" value="ECO:0007669"/>
    <property type="project" value="UniProtKB-UniRule"/>
</dbReference>
<dbReference type="CDD" id="cd02503">
    <property type="entry name" value="MobA"/>
    <property type="match status" value="1"/>
</dbReference>
<dbReference type="GO" id="GO:0061603">
    <property type="term" value="F:molybdenum cofactor guanylyltransferase activity"/>
    <property type="evidence" value="ECO:0007669"/>
    <property type="project" value="UniProtKB-EC"/>
</dbReference>
<dbReference type="HAMAP" id="MF_00316">
    <property type="entry name" value="MobA"/>
    <property type="match status" value="1"/>
</dbReference>
<dbReference type="Proteomes" id="UP000232806">
    <property type="component" value="Chromosome"/>
</dbReference>
<dbReference type="AlphaFoldDB" id="A0A2H4VDP5"/>
<evidence type="ECO:0000256" key="4">
    <source>
        <dbReference type="ARBA" id="ARBA00022741"/>
    </source>
</evidence>
<dbReference type="Pfam" id="PF12804">
    <property type="entry name" value="NTP_transf_3"/>
    <property type="match status" value="1"/>
</dbReference>
<comment type="similarity">
    <text evidence="8">Belongs to the MobA family.</text>
</comment>
<evidence type="ECO:0000256" key="5">
    <source>
        <dbReference type="ARBA" id="ARBA00022842"/>
    </source>
</evidence>
<name>A0A2H4VDP5_9EURY</name>
<sequence>MKSCIILCGGRSRRMGKDKGLMNLDGDPFIIHLLKMVVKITEEIILVLRDKKQVELYQNCINDFKSQIHNHDPHIKLVVDIEVDQGPLLGLYTGLSHIKSEGALVLPCDSPFVSPYFVDKMFELTEVSEACILVPVWPDGSTEPLHSYYCKECIPIIQKQLENGFRNVKSLLEKIDVAYVGVEVLDPGKKSFINLNRPEDVSQSLKK</sequence>